<dbReference type="PIRSF" id="PIRSF006648">
    <property type="entry name" value="DrrB"/>
    <property type="match status" value="1"/>
</dbReference>
<keyword evidence="5" id="KW-0813">Transport</keyword>
<comment type="subcellular location">
    <subcellularLocation>
        <location evidence="5">Cell membrane</location>
        <topology evidence="5">Multi-pass membrane protein</topology>
    </subcellularLocation>
    <subcellularLocation>
        <location evidence="1">Membrane</location>
        <topology evidence="1">Multi-pass membrane protein</topology>
    </subcellularLocation>
</comment>
<dbReference type="GO" id="GO:0043190">
    <property type="term" value="C:ATP-binding cassette (ABC) transporter complex"/>
    <property type="evidence" value="ECO:0007669"/>
    <property type="project" value="InterPro"/>
</dbReference>
<feature type="transmembrane region" description="Helical" evidence="5">
    <location>
        <begin position="217"/>
        <end position="239"/>
    </location>
</feature>
<dbReference type="RefSeq" id="WP_147208851.1">
    <property type="nucleotide sequence ID" value="NZ_BJYM01000003.1"/>
</dbReference>
<comment type="similarity">
    <text evidence="5">Belongs to the ABC-2 integral membrane protein family.</text>
</comment>
<evidence type="ECO:0000256" key="5">
    <source>
        <dbReference type="RuleBase" id="RU361157"/>
    </source>
</evidence>
<dbReference type="Pfam" id="PF01061">
    <property type="entry name" value="ABC2_membrane"/>
    <property type="match status" value="1"/>
</dbReference>
<evidence type="ECO:0000313" key="7">
    <source>
        <dbReference type="EMBL" id="GEN86009.1"/>
    </source>
</evidence>
<dbReference type="STRING" id="582851.GCA_900162665_04431"/>
<feature type="transmembrane region" description="Helical" evidence="5">
    <location>
        <begin position="94"/>
        <end position="118"/>
    </location>
</feature>
<keyword evidence="2 5" id="KW-0812">Transmembrane</keyword>
<dbReference type="PROSITE" id="PS51012">
    <property type="entry name" value="ABC_TM2"/>
    <property type="match status" value="1"/>
</dbReference>
<dbReference type="PANTHER" id="PTHR43027:SF1">
    <property type="entry name" value="DOXORUBICIN RESISTANCE ABC TRANSPORTER PERMEASE PROTEIN DRRC-RELATED"/>
    <property type="match status" value="1"/>
</dbReference>
<evidence type="ECO:0000256" key="1">
    <source>
        <dbReference type="ARBA" id="ARBA00004141"/>
    </source>
</evidence>
<feature type="domain" description="ABC transmembrane type-2" evidence="6">
    <location>
        <begin position="17"/>
        <end position="242"/>
    </location>
</feature>
<dbReference type="Proteomes" id="UP000321558">
    <property type="component" value="Unassembled WGS sequence"/>
</dbReference>
<dbReference type="AlphaFoldDB" id="A0A511ZEY6"/>
<dbReference type="InterPro" id="IPR000412">
    <property type="entry name" value="ABC_2_transport"/>
</dbReference>
<keyword evidence="8" id="KW-1185">Reference proteome</keyword>
<sequence length="248" mass="27931">MNAIMIVELKKHLQDKGLAFWMLILPILFTVLFISVFTTGDNEVVNQEIIQSIVPGYIVMFVFFIMISMVQVFIKDRNRGMTARLASTPLKSYYYLLGKWLPFTFIVIIQIVVLFLFGKVVYDVSLGQPIILLILSLFITFTVTAIGLAMALTVNTENMGIALTQIIALGGAMLSGLWMPLEMMPDFMQTIAHFLPQYWAHQSFQDAMAGTTQVPELLQTLVVLFAIGAAAFIIAIIRYPYFLKRAVK</sequence>
<dbReference type="InterPro" id="IPR047817">
    <property type="entry name" value="ABC2_TM_bact-type"/>
</dbReference>
<proteinExistence type="inferred from homology"/>
<accession>A0A511ZEY6</accession>
<dbReference type="GO" id="GO:0140359">
    <property type="term" value="F:ABC-type transporter activity"/>
    <property type="evidence" value="ECO:0007669"/>
    <property type="project" value="InterPro"/>
</dbReference>
<feature type="transmembrane region" description="Helical" evidence="5">
    <location>
        <begin position="130"/>
        <end position="152"/>
    </location>
</feature>
<protein>
    <recommendedName>
        <fullName evidence="5">Transport permease protein</fullName>
    </recommendedName>
</protein>
<dbReference type="InterPro" id="IPR052902">
    <property type="entry name" value="ABC-2_transporter"/>
</dbReference>
<keyword evidence="4 5" id="KW-0472">Membrane</keyword>
<dbReference type="OrthoDB" id="266913at2"/>
<evidence type="ECO:0000313" key="8">
    <source>
        <dbReference type="Proteomes" id="UP000321558"/>
    </source>
</evidence>
<feature type="transmembrane region" description="Helical" evidence="5">
    <location>
        <begin position="159"/>
        <end position="179"/>
    </location>
</feature>
<feature type="transmembrane region" description="Helical" evidence="5">
    <location>
        <begin position="49"/>
        <end position="74"/>
    </location>
</feature>
<evidence type="ECO:0000256" key="2">
    <source>
        <dbReference type="ARBA" id="ARBA00022692"/>
    </source>
</evidence>
<reference evidence="7 8" key="1">
    <citation type="submission" date="2019-07" db="EMBL/GenBank/DDBJ databases">
        <title>Whole genome shotgun sequence of Oceanobacillus sojae NBRC 105379.</title>
        <authorList>
            <person name="Hosoyama A."/>
            <person name="Uohara A."/>
            <person name="Ohji S."/>
            <person name="Ichikawa N."/>
        </authorList>
    </citation>
    <scope>NUCLEOTIDE SEQUENCE [LARGE SCALE GENOMIC DNA]</scope>
    <source>
        <strain evidence="7 8">NBRC 105379</strain>
    </source>
</reference>
<evidence type="ECO:0000259" key="6">
    <source>
        <dbReference type="PROSITE" id="PS51012"/>
    </source>
</evidence>
<keyword evidence="3 5" id="KW-1133">Transmembrane helix</keyword>
<evidence type="ECO:0000256" key="3">
    <source>
        <dbReference type="ARBA" id="ARBA00022989"/>
    </source>
</evidence>
<keyword evidence="5" id="KW-1003">Cell membrane</keyword>
<dbReference type="PANTHER" id="PTHR43027">
    <property type="entry name" value="DOXORUBICIN RESISTANCE ABC TRANSPORTER PERMEASE PROTEIN DRRC-RELATED"/>
    <property type="match status" value="1"/>
</dbReference>
<dbReference type="InterPro" id="IPR013525">
    <property type="entry name" value="ABC2_TM"/>
</dbReference>
<gene>
    <name evidence="7" type="primary">yvfS</name>
    <name evidence="7" type="ORF">OSO01_07480</name>
</gene>
<feature type="transmembrane region" description="Helical" evidence="5">
    <location>
        <begin position="18"/>
        <end position="37"/>
    </location>
</feature>
<dbReference type="EMBL" id="BJYM01000003">
    <property type="protein sequence ID" value="GEN86009.1"/>
    <property type="molecule type" value="Genomic_DNA"/>
</dbReference>
<organism evidence="7 8">
    <name type="scientific">Oceanobacillus sojae</name>
    <dbReference type="NCBI Taxonomy" id="582851"/>
    <lineage>
        <taxon>Bacteria</taxon>
        <taxon>Bacillati</taxon>
        <taxon>Bacillota</taxon>
        <taxon>Bacilli</taxon>
        <taxon>Bacillales</taxon>
        <taxon>Bacillaceae</taxon>
        <taxon>Oceanobacillus</taxon>
    </lineage>
</organism>
<name>A0A511ZEY6_9BACI</name>
<comment type="caution">
    <text evidence="7">The sequence shown here is derived from an EMBL/GenBank/DDBJ whole genome shotgun (WGS) entry which is preliminary data.</text>
</comment>
<evidence type="ECO:0000256" key="4">
    <source>
        <dbReference type="ARBA" id="ARBA00023136"/>
    </source>
</evidence>